<dbReference type="AlphaFoldDB" id="A0A8J3C8N4"/>
<organism evidence="3 4">
    <name type="scientific">Mangrovihabitans endophyticus</name>
    <dbReference type="NCBI Taxonomy" id="1751298"/>
    <lineage>
        <taxon>Bacteria</taxon>
        <taxon>Bacillati</taxon>
        <taxon>Actinomycetota</taxon>
        <taxon>Actinomycetes</taxon>
        <taxon>Micromonosporales</taxon>
        <taxon>Micromonosporaceae</taxon>
        <taxon>Mangrovihabitans</taxon>
    </lineage>
</organism>
<keyword evidence="4" id="KW-1185">Reference proteome</keyword>
<dbReference type="Proteomes" id="UP000656042">
    <property type="component" value="Unassembled WGS sequence"/>
</dbReference>
<dbReference type="InterPro" id="IPR018392">
    <property type="entry name" value="LysM"/>
</dbReference>
<dbReference type="Gene3D" id="3.10.350.10">
    <property type="entry name" value="LysM domain"/>
    <property type="match status" value="1"/>
</dbReference>
<dbReference type="PROSITE" id="PS51782">
    <property type="entry name" value="LYSM"/>
    <property type="match status" value="1"/>
</dbReference>
<dbReference type="SMART" id="SM00257">
    <property type="entry name" value="LysM"/>
    <property type="match status" value="1"/>
</dbReference>
<keyword evidence="1" id="KW-0472">Membrane</keyword>
<evidence type="ECO:0000256" key="1">
    <source>
        <dbReference type="SAM" id="Phobius"/>
    </source>
</evidence>
<dbReference type="Pfam" id="PF01476">
    <property type="entry name" value="LysM"/>
    <property type="match status" value="1"/>
</dbReference>
<keyword evidence="1" id="KW-1133">Transmembrane helix</keyword>
<proteinExistence type="predicted"/>
<feature type="transmembrane region" description="Helical" evidence="1">
    <location>
        <begin position="49"/>
        <end position="67"/>
    </location>
</feature>
<feature type="domain" description="LysM" evidence="2">
    <location>
        <begin position="109"/>
        <end position="158"/>
    </location>
</feature>
<protein>
    <recommendedName>
        <fullName evidence="2">LysM domain-containing protein</fullName>
    </recommendedName>
</protein>
<keyword evidence="1" id="KW-0812">Transmembrane</keyword>
<gene>
    <name evidence="3" type="ORF">GCM10012284_61710</name>
</gene>
<dbReference type="SUPFAM" id="SSF54106">
    <property type="entry name" value="LysM domain"/>
    <property type="match status" value="1"/>
</dbReference>
<dbReference type="CDD" id="cd00118">
    <property type="entry name" value="LysM"/>
    <property type="match status" value="1"/>
</dbReference>
<sequence length="161" mass="17324">MSGQRKAGRRQVSAATDERVCRAARRGKHAMVTPTASRPPLRLTRRGRLAVLLLFLVLASFSSAVLFTTASRADGVEGPAGPAPADGVPAAREVRADVLRSGPVPAGFRVVVVRSHDTLWAIASRHARGRDPWDTVAEIRRWNGMPDSVVHPGQRLLVPGE</sequence>
<reference evidence="3" key="2">
    <citation type="submission" date="2020-09" db="EMBL/GenBank/DDBJ databases">
        <authorList>
            <person name="Sun Q."/>
            <person name="Zhou Y."/>
        </authorList>
    </citation>
    <scope>NUCLEOTIDE SEQUENCE</scope>
    <source>
        <strain evidence="3">CGMCC 4.7299</strain>
    </source>
</reference>
<comment type="caution">
    <text evidence="3">The sequence shown here is derived from an EMBL/GenBank/DDBJ whole genome shotgun (WGS) entry which is preliminary data.</text>
</comment>
<name>A0A8J3C8N4_9ACTN</name>
<evidence type="ECO:0000259" key="2">
    <source>
        <dbReference type="PROSITE" id="PS51782"/>
    </source>
</evidence>
<dbReference type="EMBL" id="BMMX01000063">
    <property type="protein sequence ID" value="GGL18772.1"/>
    <property type="molecule type" value="Genomic_DNA"/>
</dbReference>
<dbReference type="InterPro" id="IPR036779">
    <property type="entry name" value="LysM_dom_sf"/>
</dbReference>
<evidence type="ECO:0000313" key="4">
    <source>
        <dbReference type="Proteomes" id="UP000656042"/>
    </source>
</evidence>
<accession>A0A8J3C8N4</accession>
<reference evidence="3" key="1">
    <citation type="journal article" date="2014" name="Int. J. Syst. Evol. Microbiol.">
        <title>Complete genome sequence of Corynebacterium casei LMG S-19264T (=DSM 44701T), isolated from a smear-ripened cheese.</title>
        <authorList>
            <consortium name="US DOE Joint Genome Institute (JGI-PGF)"/>
            <person name="Walter F."/>
            <person name="Albersmeier A."/>
            <person name="Kalinowski J."/>
            <person name="Ruckert C."/>
        </authorList>
    </citation>
    <scope>NUCLEOTIDE SEQUENCE</scope>
    <source>
        <strain evidence="3">CGMCC 4.7299</strain>
    </source>
</reference>
<evidence type="ECO:0000313" key="3">
    <source>
        <dbReference type="EMBL" id="GGL18772.1"/>
    </source>
</evidence>